<gene>
    <name evidence="3" type="ORF">EAL2_808p01350</name>
</gene>
<dbReference type="RefSeq" id="WP_025436545.1">
    <property type="nucleotide sequence ID" value="NZ_CP007453.1"/>
</dbReference>
<dbReference type="HOGENOM" id="CLU_039827_0_0_9"/>
<evidence type="ECO:0000313" key="4">
    <source>
        <dbReference type="Proteomes" id="UP000019591"/>
    </source>
</evidence>
<accession>W8T9S5</accession>
<evidence type="ECO:0000313" key="3">
    <source>
        <dbReference type="EMBL" id="AHM57640.1"/>
    </source>
</evidence>
<dbReference type="eggNOG" id="ENOG502Z8M4">
    <property type="taxonomic scope" value="Bacteria"/>
</dbReference>
<dbReference type="GO" id="GO:0051607">
    <property type="term" value="P:defense response to virus"/>
    <property type="evidence" value="ECO:0007669"/>
    <property type="project" value="UniProtKB-KW"/>
</dbReference>
<keyword evidence="4" id="KW-1185">Reference proteome</keyword>
<sequence>MNDKQLNDLFLRIAEELDISDTLFERAETSYQALGEYINNNCDCSVNLYTQGSFRLGTVIRPLSDEDEYDLDLASEVTNQSIITPKNLKNMIGDILRDSKRYSSKLEEKKRCWRIEYSDEAQFHMDITPAIPDKTATDSILVTNKKDDASYSFIVSNPKGYSDWFEKRKATTEIIRKAALFEAAGVEPVKTKNNKVKLPLQRAIQILKRHRDKMFEFNPENKPISIIITTLAAKAYNGEMGVYDAVKIILETMSTFISAEGGYYYIPNPSNPQENFADKWNSEPVKAEMFFDWLERAKKDIVIVTPTILDDYTVLEESLGETVIGRAVSKTTSITHDSNLPAIEYNSPVIKNALSVPHRQKPPFQLPKYKVLGIKAMVTINGNSYAYKNNGTPIPKNSGIDFSLIVSPKRLKGGYTVKWQVVNTGDEAQFADSLRGGFETEINSTKRHEDTQYRGTHYVQAFLLKRGKCIAMSTEFIVNIQ</sequence>
<dbReference type="InterPro" id="IPR006116">
    <property type="entry name" value="NT_2-5OAS_ClassI-CCAase"/>
</dbReference>
<dbReference type="KEGG" id="eac:EAL2_808p01350"/>
<dbReference type="AlphaFoldDB" id="W8T9S5"/>
<dbReference type="PATRIC" id="fig|1286171.3.peg.2312"/>
<name>W8T9S5_PEPAC</name>
<dbReference type="InterPro" id="IPR040511">
    <property type="entry name" value="AGS_C"/>
</dbReference>
<evidence type="ECO:0000256" key="1">
    <source>
        <dbReference type="ARBA" id="ARBA00023118"/>
    </source>
</evidence>
<dbReference type="CDD" id="cd05400">
    <property type="entry name" value="NT_2-5OAS_ClassI-CCAase"/>
    <property type="match status" value="1"/>
</dbReference>
<geneLocation type="plasmid" evidence="3 4">
    <name>EAL2_808p</name>
</geneLocation>
<feature type="domain" description="Adenylyl/Guanylyl and SMODS C-terminal sensor" evidence="2">
    <location>
        <begin position="356"/>
        <end position="481"/>
    </location>
</feature>
<keyword evidence="1" id="KW-0051">Antiviral defense</keyword>
<dbReference type="EMBL" id="CP007453">
    <property type="protein sequence ID" value="AHM57640.1"/>
    <property type="molecule type" value="Genomic_DNA"/>
</dbReference>
<dbReference type="Pfam" id="PF18134">
    <property type="entry name" value="AGS_C"/>
    <property type="match status" value="1"/>
</dbReference>
<organism evidence="3 4">
    <name type="scientific">Peptoclostridium acidaminophilum DSM 3953</name>
    <dbReference type="NCBI Taxonomy" id="1286171"/>
    <lineage>
        <taxon>Bacteria</taxon>
        <taxon>Bacillati</taxon>
        <taxon>Bacillota</taxon>
        <taxon>Clostridia</taxon>
        <taxon>Peptostreptococcales</taxon>
        <taxon>Peptoclostridiaceae</taxon>
        <taxon>Peptoclostridium</taxon>
    </lineage>
</organism>
<evidence type="ECO:0000259" key="2">
    <source>
        <dbReference type="Pfam" id="PF18134"/>
    </source>
</evidence>
<dbReference type="Proteomes" id="UP000019591">
    <property type="component" value="Plasmid EAL2_808p"/>
</dbReference>
<dbReference type="Pfam" id="PF18144">
    <property type="entry name" value="SMODS"/>
    <property type="match status" value="1"/>
</dbReference>
<dbReference type="GO" id="GO:0016779">
    <property type="term" value="F:nucleotidyltransferase activity"/>
    <property type="evidence" value="ECO:0007669"/>
    <property type="project" value="InterPro"/>
</dbReference>
<dbReference type="OrthoDB" id="7572058at2"/>
<keyword evidence="3" id="KW-0614">Plasmid</keyword>
<reference evidence="3 4" key="1">
    <citation type="journal article" date="2014" name="Genome Announc.">
        <title>Complete Genome Sequence of Amino Acid-Utilizing Eubacterium acidaminophilum al-2 (DSM 3953).</title>
        <authorList>
            <person name="Poehlein A."/>
            <person name="Andreesen J.R."/>
            <person name="Daniel R."/>
        </authorList>
    </citation>
    <scope>NUCLEOTIDE SEQUENCE [LARGE SCALE GENOMIC DNA]</scope>
    <source>
        <strain evidence="3 4">DSM 3953</strain>
        <plasmid evidence="4">Plasmid EAL2_808p</plasmid>
    </source>
</reference>
<protein>
    <recommendedName>
        <fullName evidence="2">Adenylyl/Guanylyl and SMODS C-terminal sensor domain-containing protein</fullName>
    </recommendedName>
</protein>
<proteinExistence type="predicted"/>